<keyword evidence="5" id="KW-1185">Reference proteome</keyword>
<dbReference type="EMBL" id="RSEC01000060">
    <property type="protein sequence ID" value="RSD10708.1"/>
    <property type="molecule type" value="Genomic_DNA"/>
</dbReference>
<feature type="region of interest" description="Disordered" evidence="2">
    <location>
        <begin position="1"/>
        <end position="25"/>
    </location>
</feature>
<evidence type="ECO:0000313" key="4">
    <source>
        <dbReference type="EMBL" id="RSD10708.1"/>
    </source>
</evidence>
<dbReference type="Pfam" id="PF08242">
    <property type="entry name" value="Methyltransf_12"/>
    <property type="match status" value="1"/>
</dbReference>
<keyword evidence="4" id="KW-0489">Methyltransferase</keyword>
<dbReference type="PANTHER" id="PTHR43861">
    <property type="entry name" value="TRANS-ACONITATE 2-METHYLTRANSFERASE-RELATED"/>
    <property type="match status" value="1"/>
</dbReference>
<organism evidence="4 5">
    <name type="scientific">Amycolatopsis eburnea</name>
    <dbReference type="NCBI Taxonomy" id="2267691"/>
    <lineage>
        <taxon>Bacteria</taxon>
        <taxon>Bacillati</taxon>
        <taxon>Actinomycetota</taxon>
        <taxon>Actinomycetes</taxon>
        <taxon>Pseudonocardiales</taxon>
        <taxon>Pseudonocardiaceae</taxon>
        <taxon>Amycolatopsis</taxon>
    </lineage>
</organism>
<feature type="domain" description="Methyltransferase type 12" evidence="3">
    <location>
        <begin position="121"/>
        <end position="219"/>
    </location>
</feature>
<dbReference type="GO" id="GO:0032259">
    <property type="term" value="P:methylation"/>
    <property type="evidence" value="ECO:0007669"/>
    <property type="project" value="UniProtKB-KW"/>
</dbReference>
<dbReference type="Proteomes" id="UP000267081">
    <property type="component" value="Unassembled WGS sequence"/>
</dbReference>
<name>A0A3R9ELQ9_9PSEU</name>
<comment type="caution">
    <text evidence="4">The sequence shown here is derived from an EMBL/GenBank/DDBJ whole genome shotgun (WGS) entry which is preliminary data.</text>
</comment>
<feature type="compositionally biased region" description="Polar residues" evidence="2">
    <location>
        <begin position="1"/>
        <end position="15"/>
    </location>
</feature>
<dbReference type="RefSeq" id="WP_125314852.1">
    <property type="nucleotide sequence ID" value="NZ_RSEC01000060.1"/>
</dbReference>
<dbReference type="InterPro" id="IPR029063">
    <property type="entry name" value="SAM-dependent_MTases_sf"/>
</dbReference>
<proteinExistence type="predicted"/>
<reference evidence="4 5" key="1">
    <citation type="submission" date="2018-12" db="EMBL/GenBank/DDBJ databases">
        <title>Amycolatopsis eburnea sp. nov. actinomycete associate with arbuscular mycorrhiza fungal spore.</title>
        <authorList>
            <person name="Lumyong S."/>
            <person name="Chaiya L."/>
        </authorList>
    </citation>
    <scope>NUCLEOTIDE SEQUENCE [LARGE SCALE GENOMIC DNA]</scope>
    <source>
        <strain evidence="4 5">GLM-1</strain>
    </source>
</reference>
<dbReference type="InterPro" id="IPR013217">
    <property type="entry name" value="Methyltransf_12"/>
</dbReference>
<protein>
    <submittedName>
        <fullName evidence="4">Methyltransferase domain-containing protein</fullName>
    </submittedName>
</protein>
<evidence type="ECO:0000256" key="2">
    <source>
        <dbReference type="SAM" id="MobiDB-lite"/>
    </source>
</evidence>
<dbReference type="GO" id="GO:0008168">
    <property type="term" value="F:methyltransferase activity"/>
    <property type="evidence" value="ECO:0007669"/>
    <property type="project" value="UniProtKB-KW"/>
</dbReference>
<dbReference type="SUPFAM" id="SSF53335">
    <property type="entry name" value="S-adenosyl-L-methionine-dependent methyltransferases"/>
    <property type="match status" value="1"/>
</dbReference>
<evidence type="ECO:0000313" key="5">
    <source>
        <dbReference type="Proteomes" id="UP000267081"/>
    </source>
</evidence>
<sequence length="475" mass="51001">MPTSPTGLGTGTESQAEAALAGHPGVARARVTREPGTGRLVAHVVPRDPVAEDGDDRKRVDEWQLIYEWVYGELPESGGLGENFVGWHSTYTGLPIELAQMREWRDATVERIKSLNPRRVLEIGVGTGLLMAKLAPSCEEYVATDFSATVVETLTGQVAEDPALAHVTLHNREATDFSDLPDQHFDTVVINSVIQYFPDIGYLADVLRQAAALLAPGGAVFVGDVRNLRLLRAFRTAVLAEEIAAAPETARELVENSVLEEKELLVDPDFFPALAATLPGIAAADVRLKRAHHHNELSRHRYDAVLRKEPAETVEPALTAAWDPGALETLLSDVRPASARITGVPNGRVARELAELAKLDTGRTPAAVTAPDPEDLHEIGKRRGYQAAVTWSAEGPGLVDVVYTRDGEPVVVPASAATPGLPFTAYANAPSRAAKTSSFVAELRAYLAARLPAEAIPHAFTTVEDLPEGTGHADH</sequence>
<accession>A0A3R9ELQ9</accession>
<dbReference type="CDD" id="cd02440">
    <property type="entry name" value="AdoMet_MTases"/>
    <property type="match status" value="1"/>
</dbReference>
<evidence type="ECO:0000256" key="1">
    <source>
        <dbReference type="ARBA" id="ARBA00022679"/>
    </source>
</evidence>
<dbReference type="OrthoDB" id="2472181at2"/>
<keyword evidence="1 4" id="KW-0808">Transferase</keyword>
<dbReference type="SUPFAM" id="SSF56801">
    <property type="entry name" value="Acetyl-CoA synthetase-like"/>
    <property type="match status" value="1"/>
</dbReference>
<dbReference type="Gene3D" id="3.40.50.150">
    <property type="entry name" value="Vaccinia Virus protein VP39"/>
    <property type="match status" value="1"/>
</dbReference>
<gene>
    <name evidence="4" type="ORF">EIY87_38570</name>
</gene>
<evidence type="ECO:0000259" key="3">
    <source>
        <dbReference type="Pfam" id="PF08242"/>
    </source>
</evidence>
<dbReference type="PANTHER" id="PTHR43861:SF3">
    <property type="entry name" value="PUTATIVE (AFU_ORTHOLOGUE AFUA_2G14390)-RELATED"/>
    <property type="match status" value="1"/>
</dbReference>
<dbReference type="AlphaFoldDB" id="A0A3R9ELQ9"/>